<dbReference type="OrthoDB" id="10300805at2759"/>
<keyword evidence="3" id="KW-1185">Reference proteome</keyword>
<evidence type="ECO:0000313" key="2">
    <source>
        <dbReference type="EMBL" id="KAA1077395.1"/>
    </source>
</evidence>
<evidence type="ECO:0000313" key="3">
    <source>
        <dbReference type="Proteomes" id="UP000324748"/>
    </source>
</evidence>
<protein>
    <submittedName>
        <fullName evidence="2">Uncharacterized protein</fullName>
    </submittedName>
</protein>
<dbReference type="AlphaFoldDB" id="A0A5B0MKG6"/>
<evidence type="ECO:0000256" key="1">
    <source>
        <dbReference type="SAM" id="MobiDB-lite"/>
    </source>
</evidence>
<dbReference type="EMBL" id="VSWC01000144">
    <property type="protein sequence ID" value="KAA1077395.1"/>
    <property type="molecule type" value="Genomic_DNA"/>
</dbReference>
<dbReference type="Proteomes" id="UP000324748">
    <property type="component" value="Unassembled WGS sequence"/>
</dbReference>
<proteinExistence type="predicted"/>
<accession>A0A5B0MKG6</accession>
<reference evidence="2 3" key="1">
    <citation type="submission" date="2019-05" db="EMBL/GenBank/DDBJ databases">
        <title>Emergence of the Ug99 lineage of the wheat stem rust pathogen through somatic hybridization.</title>
        <authorList>
            <person name="Li F."/>
            <person name="Upadhyaya N.M."/>
            <person name="Sperschneider J."/>
            <person name="Matny O."/>
            <person name="Nguyen-Phuc H."/>
            <person name="Mago R."/>
            <person name="Raley C."/>
            <person name="Miller M.E."/>
            <person name="Silverstein K.A.T."/>
            <person name="Henningsen E."/>
            <person name="Hirsch C.D."/>
            <person name="Visser B."/>
            <person name="Pretorius Z.A."/>
            <person name="Steffenson B.J."/>
            <person name="Schwessinger B."/>
            <person name="Dodds P.N."/>
            <person name="Figueroa M."/>
        </authorList>
    </citation>
    <scope>NUCLEOTIDE SEQUENCE [LARGE SCALE GENOMIC DNA]</scope>
    <source>
        <strain evidence="2">21-0</strain>
    </source>
</reference>
<feature type="compositionally biased region" description="Basic residues" evidence="1">
    <location>
        <begin position="246"/>
        <end position="257"/>
    </location>
</feature>
<feature type="region of interest" description="Disordered" evidence="1">
    <location>
        <begin position="219"/>
        <end position="319"/>
    </location>
</feature>
<gene>
    <name evidence="2" type="ORF">PGT21_005843</name>
</gene>
<organism evidence="2 3">
    <name type="scientific">Puccinia graminis f. sp. tritici</name>
    <dbReference type="NCBI Taxonomy" id="56615"/>
    <lineage>
        <taxon>Eukaryota</taxon>
        <taxon>Fungi</taxon>
        <taxon>Dikarya</taxon>
        <taxon>Basidiomycota</taxon>
        <taxon>Pucciniomycotina</taxon>
        <taxon>Pucciniomycetes</taxon>
        <taxon>Pucciniales</taxon>
        <taxon>Pucciniaceae</taxon>
        <taxon>Puccinia</taxon>
    </lineage>
</organism>
<comment type="caution">
    <text evidence="2">The sequence shown here is derived from an EMBL/GenBank/DDBJ whole genome shotgun (WGS) entry which is preliminary data.</text>
</comment>
<sequence length="437" mass="47415">MDGSFELTDIGPPLVMPHSGWAGMGPFHMTAGPVPVGHGSRSAGKQAPSVPWRPMAPIGAYLTPGMTAQATNHVMGVWKWGPKAALGLSHSMALWGERRGTDTLIDNPPRKAPICLDFSLYVKSINIPEFPHARWVDAGNGWVIISPTCELAVMPVDLQSMTWSHFQGLAIQHLGHEAPMARLLGGAHNNGALLWQAFILGNVQFSQKNKTVIRGPRSFESAKESIDGNQASKNDGLAKAPAPMRPRIRPTKSKLRLAPHNEQQLTEALPAKRGLVPEENGSAQAMDKSKMAISNHVGEGETGPSDRPAKHAKKAKTPVAHDTDNIHEVICGPLAVQQPATPPANSHSGVFRVPLGPESPQLEAVDMETYLMVSHIKPTDQATRRRSRTHGIIHWTFFRETSEAKLLELGFTLGIARLLCEGVPRLEAYVTERSVPL</sequence>
<name>A0A5B0MKG6_PUCGR</name>